<evidence type="ECO:0000313" key="4">
    <source>
        <dbReference type="Proteomes" id="UP000249619"/>
    </source>
</evidence>
<dbReference type="EMBL" id="QGDH01000052">
    <property type="protein sequence ID" value="RAR12171.1"/>
    <property type="molecule type" value="Genomic_DNA"/>
</dbReference>
<dbReference type="OrthoDB" id="3685327at2759"/>
<keyword evidence="1" id="KW-0732">Signal</keyword>
<organism evidence="3 4">
    <name type="scientific">Stemphylium lycopersici</name>
    <name type="common">Tomato gray leaf spot disease fungus</name>
    <name type="synonym">Thyrospora lycopersici</name>
    <dbReference type="NCBI Taxonomy" id="183478"/>
    <lineage>
        <taxon>Eukaryota</taxon>
        <taxon>Fungi</taxon>
        <taxon>Dikarya</taxon>
        <taxon>Ascomycota</taxon>
        <taxon>Pezizomycotina</taxon>
        <taxon>Dothideomycetes</taxon>
        <taxon>Pleosporomycetidae</taxon>
        <taxon>Pleosporales</taxon>
        <taxon>Pleosporineae</taxon>
        <taxon>Pleosporaceae</taxon>
        <taxon>Stemphylium</taxon>
    </lineage>
</organism>
<keyword evidence="4" id="KW-1185">Reference proteome</keyword>
<dbReference type="Pfam" id="PF25411">
    <property type="entry name" value="DUF7888"/>
    <property type="match status" value="1"/>
</dbReference>
<evidence type="ECO:0000259" key="2">
    <source>
        <dbReference type="Pfam" id="PF25411"/>
    </source>
</evidence>
<evidence type="ECO:0000313" key="3">
    <source>
        <dbReference type="EMBL" id="RAR12171.1"/>
    </source>
</evidence>
<evidence type="ECO:0000256" key="1">
    <source>
        <dbReference type="SAM" id="SignalP"/>
    </source>
</evidence>
<feature type="signal peptide" evidence="1">
    <location>
        <begin position="1"/>
        <end position="19"/>
    </location>
</feature>
<reference evidence="4" key="1">
    <citation type="submission" date="2018-05" db="EMBL/GenBank/DDBJ databases">
        <title>Draft genome sequence of Stemphylium lycopersici strain CIDEFI 213.</title>
        <authorList>
            <person name="Medina R."/>
            <person name="Franco M.E.E."/>
            <person name="Lucentini C.G."/>
            <person name="Saparrat M.C.N."/>
            <person name="Balatti P.A."/>
        </authorList>
    </citation>
    <scope>NUCLEOTIDE SEQUENCE [LARGE SCALE GENOMIC DNA]</scope>
    <source>
        <strain evidence="4">CIDEFI 213</strain>
    </source>
</reference>
<sequence>MVRIASALSFLAMGASIMAGPVVVDSAASEQNMVARADIGDKSSAVGAIADIVVKVINLVEGIKGDIEKRKAFTQNTAKDVAAKFPGQNVIVCNVGYSLSGAGDQLVYSTSYDAKIGADVTMVSFDVIVFKDPKTFDRQGDGGFQNWAYYLVSGCNVDGGHIEC</sequence>
<dbReference type="STRING" id="183478.A0A364N503"/>
<gene>
    <name evidence="3" type="ORF">DDE83_004300</name>
</gene>
<dbReference type="InterPro" id="IPR057210">
    <property type="entry name" value="DUF7888"/>
</dbReference>
<feature type="domain" description="DUF7888" evidence="2">
    <location>
        <begin position="44"/>
        <end position="159"/>
    </location>
</feature>
<accession>A0A364N503</accession>
<proteinExistence type="predicted"/>
<dbReference type="Proteomes" id="UP000249619">
    <property type="component" value="Unassembled WGS sequence"/>
</dbReference>
<protein>
    <submittedName>
        <fullName evidence="3">Ectomycorrhiza-regulated small secreted protein</fullName>
    </submittedName>
</protein>
<name>A0A364N503_STELY</name>
<feature type="chain" id="PRO_5016768774" evidence="1">
    <location>
        <begin position="20"/>
        <end position="164"/>
    </location>
</feature>
<dbReference type="AlphaFoldDB" id="A0A364N503"/>
<comment type="caution">
    <text evidence="3">The sequence shown here is derived from an EMBL/GenBank/DDBJ whole genome shotgun (WGS) entry which is preliminary data.</text>
</comment>